<gene>
    <name evidence="3" type="ORF">CROQUDRAFT_658109</name>
</gene>
<evidence type="ECO:0000256" key="2">
    <source>
        <dbReference type="SAM" id="MobiDB-lite"/>
    </source>
</evidence>
<comment type="caution">
    <text evidence="3">The sequence shown here is derived from an EMBL/GenBank/DDBJ whole genome shotgun (WGS) entry which is preliminary data.</text>
</comment>
<feature type="coiled-coil region" evidence="1">
    <location>
        <begin position="321"/>
        <end position="438"/>
    </location>
</feature>
<sequence>MTEPICKDWKSIRPWLPPTGLTNRFELRSSSRGTRNESSHLMDGPLVEEEGYEGANERSRKRLSLNVIDISSTAITLDVSLSFPEAASIPLTGHSPDTLVIRINGQPWNKILHANSDLVGPILNNAHANGIILVIYGLDPGDEYNVELEVIPNPGPGQDEMVEEVDLDKAFHCQTFATSRDHHHSTSNALSSASSGAIYLEKSIRDEIAEESNTKLPEPVLIQPEPDGPPPPYTSHDPASPTTATPISTGSHSHSSSRDFNPEPSHQRPPSSSPPSTVIATRNEGEVIVNTGPSKSARNELKLISSIDHMTKSLNKTVKENVKLKQKLVNLEQFIRRLDDENLVKSNKLESLGRLSEEDLKHEIEAEQAKLREKRAALEVQEKARARQLADLKERNRASRRKVDESARRLSELREKKLKTIDTELSSLKSELEEVDRLIAADVREPQPPKKPASTTKTVTRSTKAAVHSHQGKMRSVEELRSRDSTLSTRPVSVWAPTSSGSQKKFLGRTGSLNEKSRPGMIVGANGVARRGMKENQQVNKTWADKVAGH</sequence>
<dbReference type="Proteomes" id="UP000886653">
    <property type="component" value="Unassembled WGS sequence"/>
</dbReference>
<keyword evidence="1" id="KW-0175">Coiled coil</keyword>
<feature type="compositionally biased region" description="Basic and acidic residues" evidence="2">
    <location>
        <begin position="475"/>
        <end position="484"/>
    </location>
</feature>
<name>A0A9P6NHS8_9BASI</name>
<keyword evidence="4" id="KW-1185">Reference proteome</keyword>
<feature type="compositionally biased region" description="Low complexity" evidence="2">
    <location>
        <begin position="238"/>
        <end position="254"/>
    </location>
</feature>
<evidence type="ECO:0000313" key="4">
    <source>
        <dbReference type="Proteomes" id="UP000886653"/>
    </source>
</evidence>
<evidence type="ECO:0000313" key="3">
    <source>
        <dbReference type="EMBL" id="KAG0145857.1"/>
    </source>
</evidence>
<feature type="region of interest" description="Disordered" evidence="2">
    <location>
        <begin position="27"/>
        <end position="55"/>
    </location>
</feature>
<dbReference type="EMBL" id="MU167269">
    <property type="protein sequence ID" value="KAG0145857.1"/>
    <property type="molecule type" value="Genomic_DNA"/>
</dbReference>
<feature type="compositionally biased region" description="Polar residues" evidence="2">
    <location>
        <begin position="453"/>
        <end position="463"/>
    </location>
</feature>
<feature type="region of interest" description="Disordered" evidence="2">
    <location>
        <begin position="212"/>
        <end position="283"/>
    </location>
</feature>
<dbReference type="AlphaFoldDB" id="A0A9P6NHS8"/>
<feature type="compositionally biased region" description="Basic and acidic residues" evidence="2">
    <location>
        <begin position="27"/>
        <end position="40"/>
    </location>
</feature>
<organism evidence="3 4">
    <name type="scientific">Cronartium quercuum f. sp. fusiforme G11</name>
    <dbReference type="NCBI Taxonomy" id="708437"/>
    <lineage>
        <taxon>Eukaryota</taxon>
        <taxon>Fungi</taxon>
        <taxon>Dikarya</taxon>
        <taxon>Basidiomycota</taxon>
        <taxon>Pucciniomycotina</taxon>
        <taxon>Pucciniomycetes</taxon>
        <taxon>Pucciniales</taxon>
        <taxon>Coleosporiaceae</taxon>
        <taxon>Cronartium</taxon>
    </lineage>
</organism>
<feature type="compositionally biased region" description="Polar residues" evidence="2">
    <location>
        <begin position="485"/>
        <end position="503"/>
    </location>
</feature>
<reference evidence="3" key="1">
    <citation type="submission" date="2013-11" db="EMBL/GenBank/DDBJ databases">
        <title>Genome sequence of the fusiform rust pathogen reveals effectors for host alternation and coevolution with pine.</title>
        <authorList>
            <consortium name="DOE Joint Genome Institute"/>
            <person name="Smith K."/>
            <person name="Pendleton A."/>
            <person name="Kubisiak T."/>
            <person name="Anderson C."/>
            <person name="Salamov A."/>
            <person name="Aerts A."/>
            <person name="Riley R."/>
            <person name="Clum A."/>
            <person name="Lindquist E."/>
            <person name="Ence D."/>
            <person name="Campbell M."/>
            <person name="Kronenberg Z."/>
            <person name="Feau N."/>
            <person name="Dhillon B."/>
            <person name="Hamelin R."/>
            <person name="Burleigh J."/>
            <person name="Smith J."/>
            <person name="Yandell M."/>
            <person name="Nelson C."/>
            <person name="Grigoriev I."/>
            <person name="Davis J."/>
        </authorList>
    </citation>
    <scope>NUCLEOTIDE SEQUENCE</scope>
    <source>
        <strain evidence="3">G11</strain>
    </source>
</reference>
<proteinExistence type="predicted"/>
<protein>
    <submittedName>
        <fullName evidence="3">Uncharacterized protein</fullName>
    </submittedName>
</protein>
<evidence type="ECO:0000256" key="1">
    <source>
        <dbReference type="SAM" id="Coils"/>
    </source>
</evidence>
<dbReference type="OrthoDB" id="2596255at2759"/>
<accession>A0A9P6NHS8</accession>
<feature type="region of interest" description="Disordered" evidence="2">
    <location>
        <begin position="444"/>
        <end position="520"/>
    </location>
</feature>